<gene>
    <name evidence="1" type="ORF">XdyCFBP7245_23235</name>
</gene>
<sequence>MYRDEVVTPSLDTLERRIEKMENSDDSAESTFGADIYADLHHSTVEGFLLTTQSMHERSLRGLMLAMARHKKWTTDAQKKIKVADWSKGSKGVPTLFEDLFDTPIQSFGDQTDLLVLRLFGNVLRHGDGPSAEELHDLCPSLWSQWLPPGTVLEVAGVQIRVPKDALPHPLFENITLPRSLLDQMISAVVGFWEDIEFVRCNSFTNTNSRIQANLAELTLKRESRSESRAWNPG</sequence>
<organism evidence="1 2">
    <name type="scientific">Xanthomonas dyei</name>
    <dbReference type="NCBI Taxonomy" id="743699"/>
    <lineage>
        <taxon>Bacteria</taxon>
        <taxon>Pseudomonadati</taxon>
        <taxon>Pseudomonadota</taxon>
        <taxon>Gammaproteobacteria</taxon>
        <taxon>Lysobacterales</taxon>
        <taxon>Lysobacteraceae</taxon>
        <taxon>Xanthomonas</taxon>
    </lineage>
</organism>
<protein>
    <submittedName>
        <fullName evidence="1">Uncharacterized protein</fullName>
    </submittedName>
</protein>
<name>A0A2S7BEL1_9XANT</name>
<comment type="caution">
    <text evidence="1">The sequence shown here is derived from an EMBL/GenBank/DDBJ whole genome shotgun (WGS) entry which is preliminary data.</text>
</comment>
<evidence type="ECO:0000313" key="2">
    <source>
        <dbReference type="Proteomes" id="UP000238908"/>
    </source>
</evidence>
<reference evidence="1 2" key="1">
    <citation type="submission" date="2016-08" db="EMBL/GenBank/DDBJ databases">
        <authorList>
            <person name="Seilhamer J.J."/>
        </authorList>
    </citation>
    <scope>NUCLEOTIDE SEQUENCE [LARGE SCALE GENOMIC DNA]</scope>
    <source>
        <strain evidence="1 2">CFBP7245</strain>
    </source>
</reference>
<dbReference type="Proteomes" id="UP000238908">
    <property type="component" value="Unassembled WGS sequence"/>
</dbReference>
<dbReference type="AlphaFoldDB" id="A0A2S7BEL1"/>
<proteinExistence type="predicted"/>
<accession>A0A2S7BEL1</accession>
<evidence type="ECO:0000313" key="1">
    <source>
        <dbReference type="EMBL" id="PPU43670.1"/>
    </source>
</evidence>
<dbReference type="EMBL" id="MDEE01000102">
    <property type="protein sequence ID" value="PPU43670.1"/>
    <property type="molecule type" value="Genomic_DNA"/>
</dbReference>